<keyword evidence="3 5" id="KW-0732">Signal</keyword>
<evidence type="ECO:0000256" key="3">
    <source>
        <dbReference type="ARBA" id="ARBA00022729"/>
    </source>
</evidence>
<comment type="subcellular location">
    <subcellularLocation>
        <location evidence="1">Secreted</location>
    </subcellularLocation>
</comment>
<keyword evidence="6" id="KW-1185">Reference proteome</keyword>
<reference evidence="6" key="1">
    <citation type="journal article" date="2016" name="Nat. Commun.">
        <title>The channel catfish genome sequence provides insights into the evolution of scale formation in teleosts.</title>
        <authorList>
            <person name="Liu Z."/>
            <person name="Liu S."/>
            <person name="Yao J."/>
            <person name="Bao L."/>
            <person name="Zhang J."/>
            <person name="Li Y."/>
            <person name="Jiang C."/>
            <person name="Sun L."/>
            <person name="Wang R."/>
            <person name="Zhang Y."/>
            <person name="Zhou T."/>
            <person name="Zeng Q."/>
            <person name="Fu Q."/>
            <person name="Gao S."/>
            <person name="Li N."/>
            <person name="Koren S."/>
            <person name="Jiang Y."/>
            <person name="Zimin A."/>
            <person name="Xu P."/>
            <person name="Phillippy A.M."/>
            <person name="Geng X."/>
            <person name="Song L."/>
            <person name="Sun F."/>
            <person name="Li C."/>
            <person name="Wang X."/>
            <person name="Chen A."/>
            <person name="Jin Y."/>
            <person name="Yuan Z."/>
            <person name="Yang Y."/>
            <person name="Tan S."/>
            <person name="Peatman E."/>
            <person name="Lu J."/>
            <person name="Qin Z."/>
            <person name="Dunham R."/>
            <person name="Li Z."/>
            <person name="Sonstegard T."/>
            <person name="Feng J."/>
            <person name="Danzmann R.G."/>
            <person name="Schroeder S."/>
            <person name="Scheffler B."/>
            <person name="Duke M.V."/>
            <person name="Ballard L."/>
            <person name="Kucuktas H."/>
            <person name="Kaltenboeck L."/>
            <person name="Liu H."/>
            <person name="Armbruster J."/>
            <person name="Xie Y."/>
            <person name="Kirby M.L."/>
            <person name="Tian Y."/>
            <person name="Flanagan M.E."/>
            <person name="Mu W."/>
            <person name="Waldbieser G.C."/>
        </authorList>
    </citation>
    <scope>NUCLEOTIDE SEQUENCE [LARGE SCALE GENOMIC DNA]</scope>
    <source>
        <strain evidence="6">SDA103</strain>
    </source>
</reference>
<dbReference type="Proteomes" id="UP000221080">
    <property type="component" value="Chromosome 5"/>
</dbReference>
<evidence type="ECO:0000256" key="1">
    <source>
        <dbReference type="ARBA" id="ARBA00004613"/>
    </source>
</evidence>
<evidence type="ECO:0000313" key="6">
    <source>
        <dbReference type="Proteomes" id="UP000221080"/>
    </source>
</evidence>
<comment type="similarity">
    <text evidence="4">Belongs to the ALKAL family.</text>
</comment>
<feature type="chain" id="PRO_5012880974" evidence="5">
    <location>
        <begin position="24"/>
        <end position="132"/>
    </location>
</feature>
<dbReference type="GO" id="GO:0030971">
    <property type="term" value="F:receptor tyrosine kinase binding"/>
    <property type="evidence" value="ECO:0007669"/>
    <property type="project" value="InterPro"/>
</dbReference>
<dbReference type="GO" id="GO:0005576">
    <property type="term" value="C:extracellular region"/>
    <property type="evidence" value="ECO:0007669"/>
    <property type="project" value="UniProtKB-SubCell"/>
</dbReference>
<feature type="signal peptide" evidence="5">
    <location>
        <begin position="1"/>
        <end position="23"/>
    </location>
</feature>
<proteinExistence type="inferred from homology"/>
<organism evidence="6 7">
    <name type="scientific">Ictalurus punctatus</name>
    <name type="common">Channel catfish</name>
    <name type="synonym">Silurus punctatus</name>
    <dbReference type="NCBI Taxonomy" id="7998"/>
    <lineage>
        <taxon>Eukaryota</taxon>
        <taxon>Metazoa</taxon>
        <taxon>Chordata</taxon>
        <taxon>Craniata</taxon>
        <taxon>Vertebrata</taxon>
        <taxon>Euteleostomi</taxon>
        <taxon>Actinopterygii</taxon>
        <taxon>Neopterygii</taxon>
        <taxon>Teleostei</taxon>
        <taxon>Ostariophysi</taxon>
        <taxon>Siluriformes</taxon>
        <taxon>Ictaluridae</taxon>
        <taxon>Ictalurus</taxon>
    </lineage>
</organism>
<evidence type="ECO:0000256" key="5">
    <source>
        <dbReference type="SAM" id="SignalP"/>
    </source>
</evidence>
<accession>A0A2D0QVV3</accession>
<dbReference type="PANTHER" id="PTHR28676:SF1">
    <property type="entry name" value="ALK AND LTK LIGAND 1"/>
    <property type="match status" value="1"/>
</dbReference>
<name>A0A2D0QVV3_ICTPU</name>
<dbReference type="GO" id="GO:0070374">
    <property type="term" value="P:positive regulation of ERK1 and ERK2 cascade"/>
    <property type="evidence" value="ECO:0007669"/>
    <property type="project" value="TreeGrafter"/>
</dbReference>
<protein>
    <submittedName>
        <fullName evidence="7">ALK and LTK ligand 1 isoform X3</fullName>
    </submittedName>
</protein>
<dbReference type="GO" id="GO:0030298">
    <property type="term" value="F:receptor signaling protein tyrosine kinase activator activity"/>
    <property type="evidence" value="ECO:0007669"/>
    <property type="project" value="InterPro"/>
</dbReference>
<gene>
    <name evidence="7" type="primary">alkal1</name>
</gene>
<dbReference type="RefSeq" id="XP_017322548.1">
    <property type="nucleotide sequence ID" value="XM_017467059.3"/>
</dbReference>
<dbReference type="Pfam" id="PF15129">
    <property type="entry name" value="ALKL1_2"/>
    <property type="match status" value="1"/>
</dbReference>
<sequence>MQAEKTWHILLSVILLLITSSQCMDSREATHRDKQTLLDLLLPVMRDGHREKLNTREKSAHSRPIEIVLRDISIKDRFIKHFAAGPVKFPSQCGIHFHRIYHNTRECTRPEFYKRCARLLMRLAMSPLCAQP</sequence>
<dbReference type="GO" id="GO:0005125">
    <property type="term" value="F:cytokine activity"/>
    <property type="evidence" value="ECO:0007669"/>
    <property type="project" value="UniProtKB-ARBA"/>
</dbReference>
<evidence type="ECO:0000313" key="7">
    <source>
        <dbReference type="RefSeq" id="XP_017322548.1"/>
    </source>
</evidence>
<dbReference type="GeneID" id="108265007"/>
<dbReference type="PANTHER" id="PTHR28676">
    <property type="entry name" value="ALK AND LTK LIGAND 2-RELATED"/>
    <property type="match status" value="1"/>
</dbReference>
<dbReference type="GO" id="GO:0070378">
    <property type="term" value="P:positive regulation of ERK5 cascade"/>
    <property type="evidence" value="ECO:0007669"/>
    <property type="project" value="TreeGrafter"/>
</dbReference>
<dbReference type="CTD" id="389658"/>
<dbReference type="AlphaFoldDB" id="A0A2D0QVV3"/>
<evidence type="ECO:0000256" key="4">
    <source>
        <dbReference type="ARBA" id="ARBA00033741"/>
    </source>
</evidence>
<dbReference type="InterPro" id="IPR029364">
    <property type="entry name" value="ALKL1/2"/>
</dbReference>
<evidence type="ECO:0000256" key="2">
    <source>
        <dbReference type="ARBA" id="ARBA00022525"/>
    </source>
</evidence>
<reference evidence="7" key="2">
    <citation type="submission" date="2025-08" db="UniProtKB">
        <authorList>
            <consortium name="RefSeq"/>
        </authorList>
    </citation>
    <scope>IDENTIFICATION</scope>
    <source>
        <tissue evidence="7">Blood</tissue>
    </source>
</reference>
<dbReference type="OrthoDB" id="9807651at2759"/>
<keyword evidence="2" id="KW-0964">Secreted</keyword>